<sequence length="234" mass="24689">MAIALNSHDSGFTGPARGPRKPSRVLVLALGASAVVHLGLIAYLAYQRSVIPLREAVEDPIIALQPPWIEPPPPPPQTVEPAPSNPIPLHLPVQTPFTPPVTLPIAPPDILSPPGPAGPPTLTADPPQEAQPLPPRPRVITGASWLRKPSAGDLARYYPDSAARREISGSATLSCAVSANGSVRNCMIISETPVGEGFGDAALKLSRFFRMSPQTEDGQTIDGATVRIPIRFSL</sequence>
<evidence type="ECO:0000256" key="2">
    <source>
        <dbReference type="ARBA" id="ARBA00022692"/>
    </source>
</evidence>
<evidence type="ECO:0000259" key="7">
    <source>
        <dbReference type="PROSITE" id="PS52015"/>
    </source>
</evidence>
<keyword evidence="3 6" id="KW-1133">Transmembrane helix</keyword>
<dbReference type="NCBIfam" id="TIGR01352">
    <property type="entry name" value="tonB_Cterm"/>
    <property type="match status" value="1"/>
</dbReference>
<evidence type="ECO:0000256" key="1">
    <source>
        <dbReference type="ARBA" id="ARBA00004167"/>
    </source>
</evidence>
<evidence type="ECO:0000313" key="8">
    <source>
        <dbReference type="EMBL" id="ALL12899.1"/>
    </source>
</evidence>
<protein>
    <recommendedName>
        <fullName evidence="7">TonB C-terminal domain-containing protein</fullName>
    </recommendedName>
</protein>
<comment type="subcellular location">
    <subcellularLocation>
        <location evidence="1">Membrane</location>
        <topology evidence="1">Single-pass membrane protein</topology>
    </subcellularLocation>
</comment>
<dbReference type="EMBL" id="CP013002">
    <property type="protein sequence ID" value="ALL12899.1"/>
    <property type="molecule type" value="Genomic_DNA"/>
</dbReference>
<gene>
    <name evidence="8" type="ORF">AQ619_05770</name>
</gene>
<evidence type="ECO:0000256" key="4">
    <source>
        <dbReference type="ARBA" id="ARBA00023136"/>
    </source>
</evidence>
<evidence type="ECO:0000313" key="9">
    <source>
        <dbReference type="Proteomes" id="UP000056905"/>
    </source>
</evidence>
<name>A0A0P0NXR6_9CAUL</name>
<feature type="region of interest" description="Disordered" evidence="5">
    <location>
        <begin position="104"/>
        <end position="138"/>
    </location>
</feature>
<dbReference type="AlphaFoldDB" id="A0A0P0NXR6"/>
<dbReference type="PROSITE" id="PS52015">
    <property type="entry name" value="TONB_CTD"/>
    <property type="match status" value="1"/>
</dbReference>
<dbReference type="GO" id="GO:0055085">
    <property type="term" value="P:transmembrane transport"/>
    <property type="evidence" value="ECO:0007669"/>
    <property type="project" value="InterPro"/>
</dbReference>
<dbReference type="InterPro" id="IPR006260">
    <property type="entry name" value="TonB/TolA_C"/>
</dbReference>
<keyword evidence="2 6" id="KW-0812">Transmembrane</keyword>
<evidence type="ECO:0000256" key="6">
    <source>
        <dbReference type="SAM" id="Phobius"/>
    </source>
</evidence>
<dbReference type="SUPFAM" id="SSF74653">
    <property type="entry name" value="TolA/TonB C-terminal domain"/>
    <property type="match status" value="1"/>
</dbReference>
<dbReference type="InterPro" id="IPR037682">
    <property type="entry name" value="TonB_C"/>
</dbReference>
<feature type="compositionally biased region" description="Pro residues" evidence="5">
    <location>
        <begin position="104"/>
        <end position="119"/>
    </location>
</feature>
<accession>A0A0P0NXR6</accession>
<dbReference type="Gene3D" id="3.30.1150.10">
    <property type="match status" value="1"/>
</dbReference>
<proteinExistence type="predicted"/>
<dbReference type="OrthoDB" id="7201913at2"/>
<dbReference type="RefSeq" id="WP_062145370.1">
    <property type="nucleotide sequence ID" value="NZ_CP013002.1"/>
</dbReference>
<feature type="region of interest" description="Disordered" evidence="5">
    <location>
        <begin position="1"/>
        <end position="20"/>
    </location>
</feature>
<dbReference type="KEGG" id="chq:AQ619_05770"/>
<dbReference type="Pfam" id="PF03544">
    <property type="entry name" value="TonB_C"/>
    <property type="match status" value="1"/>
</dbReference>
<evidence type="ECO:0000256" key="3">
    <source>
        <dbReference type="ARBA" id="ARBA00022989"/>
    </source>
</evidence>
<keyword evidence="4 6" id="KW-0472">Membrane</keyword>
<feature type="domain" description="TonB C-terminal" evidence="7">
    <location>
        <begin position="143"/>
        <end position="234"/>
    </location>
</feature>
<evidence type="ECO:0000256" key="5">
    <source>
        <dbReference type="SAM" id="MobiDB-lite"/>
    </source>
</evidence>
<feature type="transmembrane region" description="Helical" evidence="6">
    <location>
        <begin position="25"/>
        <end position="46"/>
    </location>
</feature>
<reference evidence="8 9" key="1">
    <citation type="submission" date="2015-10" db="EMBL/GenBank/DDBJ databases">
        <title>Conservation of the essential genome among Caulobacter and Brevundimonas species.</title>
        <authorList>
            <person name="Scott D."/>
            <person name="Ely B."/>
        </authorList>
    </citation>
    <scope>NUCLEOTIDE SEQUENCE [LARGE SCALE GENOMIC DNA]</scope>
    <source>
        <strain evidence="8 9">CB4</strain>
    </source>
</reference>
<organism evidence="8 9">
    <name type="scientific">Caulobacter henricii</name>
    <dbReference type="NCBI Taxonomy" id="69395"/>
    <lineage>
        <taxon>Bacteria</taxon>
        <taxon>Pseudomonadati</taxon>
        <taxon>Pseudomonadota</taxon>
        <taxon>Alphaproteobacteria</taxon>
        <taxon>Caulobacterales</taxon>
        <taxon>Caulobacteraceae</taxon>
        <taxon>Caulobacter</taxon>
    </lineage>
</organism>
<dbReference type="GO" id="GO:0016020">
    <property type="term" value="C:membrane"/>
    <property type="evidence" value="ECO:0007669"/>
    <property type="project" value="UniProtKB-SubCell"/>
</dbReference>
<dbReference type="STRING" id="69395.AQ619_05770"/>
<feature type="compositionally biased region" description="Low complexity" evidence="5">
    <location>
        <begin position="120"/>
        <end position="131"/>
    </location>
</feature>
<keyword evidence="9" id="KW-1185">Reference proteome</keyword>
<dbReference type="Proteomes" id="UP000056905">
    <property type="component" value="Chromosome"/>
</dbReference>